<dbReference type="InterPro" id="IPR000719">
    <property type="entry name" value="Prot_kinase_dom"/>
</dbReference>
<name>A0ABV0RF00_9TELE</name>
<keyword evidence="2" id="KW-0067">ATP-binding</keyword>
<sequence length="128" mass="14909">MPLCYQGNFGEVFKGTLQRDKMPVAVKTCKEDLPPELKIRFLSEASSESDVWSYGILLWETFSLGVCPYPGMTNQQAREQVEKGYRMSCPQRCPDDVYKVMQRCWQYNPEDRPKFSELQRDLAAIKKK</sequence>
<evidence type="ECO:0000256" key="3">
    <source>
        <dbReference type="ARBA" id="ARBA00023170"/>
    </source>
</evidence>
<dbReference type="InterPro" id="IPR020635">
    <property type="entry name" value="Tyr_kinase_cat_dom"/>
</dbReference>
<evidence type="ECO:0000313" key="6">
    <source>
        <dbReference type="Proteomes" id="UP001434883"/>
    </source>
</evidence>
<keyword evidence="1" id="KW-0547">Nucleotide-binding</keyword>
<dbReference type="Gene3D" id="1.10.510.10">
    <property type="entry name" value="Transferase(Phosphotransferase) domain 1"/>
    <property type="match status" value="1"/>
</dbReference>
<dbReference type="PANTHER" id="PTHR24416:SF611">
    <property type="entry name" value="TYROSINE-PROTEIN KINASE TRANSMEMBRANE RECEPTOR ROR"/>
    <property type="match status" value="1"/>
</dbReference>
<organism evidence="5 6">
    <name type="scientific">Xenoophorus captivus</name>
    <dbReference type="NCBI Taxonomy" id="1517983"/>
    <lineage>
        <taxon>Eukaryota</taxon>
        <taxon>Metazoa</taxon>
        <taxon>Chordata</taxon>
        <taxon>Craniata</taxon>
        <taxon>Vertebrata</taxon>
        <taxon>Euteleostomi</taxon>
        <taxon>Actinopterygii</taxon>
        <taxon>Neopterygii</taxon>
        <taxon>Teleostei</taxon>
        <taxon>Neoteleostei</taxon>
        <taxon>Acanthomorphata</taxon>
        <taxon>Ovalentaria</taxon>
        <taxon>Atherinomorphae</taxon>
        <taxon>Cyprinodontiformes</taxon>
        <taxon>Goodeidae</taxon>
        <taxon>Xenoophorus</taxon>
    </lineage>
</organism>
<dbReference type="SMART" id="SM00219">
    <property type="entry name" value="TyrKc"/>
    <property type="match status" value="1"/>
</dbReference>
<proteinExistence type="predicted"/>
<evidence type="ECO:0000313" key="5">
    <source>
        <dbReference type="EMBL" id="MEQ2206732.1"/>
    </source>
</evidence>
<evidence type="ECO:0000256" key="2">
    <source>
        <dbReference type="ARBA" id="ARBA00022840"/>
    </source>
</evidence>
<gene>
    <name evidence="5" type="ORF">XENOCAPTIV_002188</name>
</gene>
<dbReference type="PRINTS" id="PR00109">
    <property type="entry name" value="TYRKINASE"/>
</dbReference>
<reference evidence="5 6" key="1">
    <citation type="submission" date="2021-06" db="EMBL/GenBank/DDBJ databases">
        <authorList>
            <person name="Palmer J.M."/>
        </authorList>
    </citation>
    <scope>NUCLEOTIDE SEQUENCE [LARGE SCALE GENOMIC DNA]</scope>
    <source>
        <strain evidence="5 6">XC_2019</strain>
        <tissue evidence="5">Muscle</tissue>
    </source>
</reference>
<dbReference type="PROSITE" id="PS50011">
    <property type="entry name" value="PROTEIN_KINASE_DOM"/>
    <property type="match status" value="1"/>
</dbReference>
<evidence type="ECO:0000259" key="4">
    <source>
        <dbReference type="PROSITE" id="PS50011"/>
    </source>
</evidence>
<dbReference type="InterPro" id="IPR050122">
    <property type="entry name" value="RTK"/>
</dbReference>
<dbReference type="SUPFAM" id="SSF56112">
    <property type="entry name" value="Protein kinase-like (PK-like)"/>
    <property type="match status" value="2"/>
</dbReference>
<comment type="caution">
    <text evidence="5">The sequence shown here is derived from an EMBL/GenBank/DDBJ whole genome shotgun (WGS) entry which is preliminary data.</text>
</comment>
<accession>A0ABV0RF00</accession>
<evidence type="ECO:0000256" key="1">
    <source>
        <dbReference type="ARBA" id="ARBA00022741"/>
    </source>
</evidence>
<keyword evidence="3" id="KW-0675">Receptor</keyword>
<protein>
    <recommendedName>
        <fullName evidence="4">Protein kinase domain-containing protein</fullName>
    </recommendedName>
</protein>
<dbReference type="EMBL" id="JAHRIN010043228">
    <property type="protein sequence ID" value="MEQ2206732.1"/>
    <property type="molecule type" value="Genomic_DNA"/>
</dbReference>
<dbReference type="Pfam" id="PF07714">
    <property type="entry name" value="PK_Tyr_Ser-Thr"/>
    <property type="match status" value="1"/>
</dbReference>
<keyword evidence="6" id="KW-1185">Reference proteome</keyword>
<dbReference type="InterPro" id="IPR001245">
    <property type="entry name" value="Ser-Thr/Tyr_kinase_cat_dom"/>
</dbReference>
<dbReference type="InterPro" id="IPR011009">
    <property type="entry name" value="Kinase-like_dom_sf"/>
</dbReference>
<dbReference type="Proteomes" id="UP001434883">
    <property type="component" value="Unassembled WGS sequence"/>
</dbReference>
<feature type="domain" description="Protein kinase" evidence="4">
    <location>
        <begin position="1"/>
        <end position="125"/>
    </location>
</feature>
<dbReference type="PANTHER" id="PTHR24416">
    <property type="entry name" value="TYROSINE-PROTEIN KINASE RECEPTOR"/>
    <property type="match status" value="1"/>
</dbReference>